<evidence type="ECO:0000313" key="3">
    <source>
        <dbReference type="Proteomes" id="UP000655443"/>
    </source>
</evidence>
<gene>
    <name evidence="2" type="ORF">GCM10010339_88870</name>
</gene>
<accession>A0A918YSJ0</accession>
<dbReference type="Proteomes" id="UP000655443">
    <property type="component" value="Unassembled WGS sequence"/>
</dbReference>
<protein>
    <submittedName>
        <fullName evidence="2">Uncharacterized protein</fullName>
    </submittedName>
</protein>
<name>A0A918YSJ0_9ACTN</name>
<comment type="caution">
    <text evidence="2">The sequence shown here is derived from an EMBL/GenBank/DDBJ whole genome shotgun (WGS) entry which is preliminary data.</text>
</comment>
<evidence type="ECO:0000313" key="2">
    <source>
        <dbReference type="EMBL" id="GHE15155.1"/>
    </source>
</evidence>
<evidence type="ECO:0000256" key="1">
    <source>
        <dbReference type="SAM" id="MobiDB-lite"/>
    </source>
</evidence>
<dbReference type="AlphaFoldDB" id="A0A918YSJ0"/>
<keyword evidence="3" id="KW-1185">Reference proteome</keyword>
<proteinExistence type="predicted"/>
<organism evidence="2 3">
    <name type="scientific">Streptomyces alanosinicus</name>
    <dbReference type="NCBI Taxonomy" id="68171"/>
    <lineage>
        <taxon>Bacteria</taxon>
        <taxon>Bacillati</taxon>
        <taxon>Actinomycetota</taxon>
        <taxon>Actinomycetes</taxon>
        <taxon>Kitasatosporales</taxon>
        <taxon>Streptomycetaceae</taxon>
        <taxon>Streptomyces</taxon>
    </lineage>
</organism>
<reference evidence="2" key="1">
    <citation type="journal article" date="2014" name="Int. J. Syst. Evol. Microbiol.">
        <title>Complete genome sequence of Corynebacterium casei LMG S-19264T (=DSM 44701T), isolated from a smear-ripened cheese.</title>
        <authorList>
            <consortium name="US DOE Joint Genome Institute (JGI-PGF)"/>
            <person name="Walter F."/>
            <person name="Albersmeier A."/>
            <person name="Kalinowski J."/>
            <person name="Ruckert C."/>
        </authorList>
    </citation>
    <scope>NUCLEOTIDE SEQUENCE</scope>
    <source>
        <strain evidence="2">JCM 4714</strain>
    </source>
</reference>
<reference evidence="2" key="2">
    <citation type="submission" date="2020-09" db="EMBL/GenBank/DDBJ databases">
        <authorList>
            <person name="Sun Q."/>
            <person name="Ohkuma M."/>
        </authorList>
    </citation>
    <scope>NUCLEOTIDE SEQUENCE</scope>
    <source>
        <strain evidence="2">JCM 4714</strain>
    </source>
</reference>
<sequence>MGRPGQPFATIDQARQPAHRLSADVNVVVHLAGGTHRLSKPLTSGSADGGRNDHLPYDGIDIGWGWGVHAPGGSQDGGPAVPLRAARRWLRAVQAQNSGGRRVGQLHGRRPPTSCSRPWAERPTACGCATAVRRLVRLPERQLVHPATFPHS</sequence>
<feature type="region of interest" description="Disordered" evidence="1">
    <location>
        <begin position="96"/>
        <end position="121"/>
    </location>
</feature>
<dbReference type="EMBL" id="BMVG01000059">
    <property type="protein sequence ID" value="GHE15155.1"/>
    <property type="molecule type" value="Genomic_DNA"/>
</dbReference>